<organism evidence="1 2">
    <name type="scientific">Nelumbo nucifera</name>
    <name type="common">Sacred lotus</name>
    <dbReference type="NCBI Taxonomy" id="4432"/>
    <lineage>
        <taxon>Eukaryota</taxon>
        <taxon>Viridiplantae</taxon>
        <taxon>Streptophyta</taxon>
        <taxon>Embryophyta</taxon>
        <taxon>Tracheophyta</taxon>
        <taxon>Spermatophyta</taxon>
        <taxon>Magnoliopsida</taxon>
        <taxon>Proteales</taxon>
        <taxon>Nelumbonaceae</taxon>
        <taxon>Nelumbo</taxon>
    </lineage>
</organism>
<dbReference type="AlphaFoldDB" id="A0A822ZDY4"/>
<evidence type="ECO:0000313" key="2">
    <source>
        <dbReference type="Proteomes" id="UP000607653"/>
    </source>
</evidence>
<dbReference type="Proteomes" id="UP000607653">
    <property type="component" value="Unassembled WGS sequence"/>
</dbReference>
<evidence type="ECO:0000313" key="1">
    <source>
        <dbReference type="EMBL" id="DAD42710.1"/>
    </source>
</evidence>
<protein>
    <submittedName>
        <fullName evidence="1">Uncharacterized protein</fullName>
    </submittedName>
</protein>
<name>A0A822ZDY4_NELNU</name>
<keyword evidence="2" id="KW-1185">Reference proteome</keyword>
<accession>A0A822ZDY4</accession>
<gene>
    <name evidence="1" type="ORF">HUJ06_000940</name>
</gene>
<reference evidence="1 2" key="1">
    <citation type="journal article" date="2020" name="Mol. Biol. Evol.">
        <title>Distinct Expression and Methylation Patterns for Genes with Different Fates following a Single Whole-Genome Duplication in Flowering Plants.</title>
        <authorList>
            <person name="Shi T."/>
            <person name="Rahmani R.S."/>
            <person name="Gugger P.F."/>
            <person name="Wang M."/>
            <person name="Li H."/>
            <person name="Zhang Y."/>
            <person name="Li Z."/>
            <person name="Wang Q."/>
            <person name="Van de Peer Y."/>
            <person name="Marchal K."/>
            <person name="Chen J."/>
        </authorList>
    </citation>
    <scope>NUCLEOTIDE SEQUENCE [LARGE SCALE GENOMIC DNA]</scope>
    <source>
        <tissue evidence="1">Leaf</tissue>
    </source>
</reference>
<sequence length="41" mass="4654">MHAVRYPLPSSVLDLINFIFVAARMGFHCVEGNWGLMLFSI</sequence>
<dbReference type="EMBL" id="DUZY01000006">
    <property type="protein sequence ID" value="DAD42710.1"/>
    <property type="molecule type" value="Genomic_DNA"/>
</dbReference>
<proteinExistence type="predicted"/>
<comment type="caution">
    <text evidence="1">The sequence shown here is derived from an EMBL/GenBank/DDBJ whole genome shotgun (WGS) entry which is preliminary data.</text>
</comment>